<dbReference type="KEGG" id="ech:ECH_0585"/>
<dbReference type="OrthoDB" id="5389341at2"/>
<accession>Q2GGN7</accession>
<organism evidence="1 2">
    <name type="scientific">Ehrlichia chaffeensis (strain ATCC CRL-10679 / Arkansas)</name>
    <dbReference type="NCBI Taxonomy" id="205920"/>
    <lineage>
        <taxon>Bacteria</taxon>
        <taxon>Pseudomonadati</taxon>
        <taxon>Pseudomonadota</taxon>
        <taxon>Alphaproteobacteria</taxon>
        <taxon>Rickettsiales</taxon>
        <taxon>Anaplasmataceae</taxon>
        <taxon>Ehrlichia</taxon>
    </lineage>
</organism>
<dbReference type="RefSeq" id="WP_006011097.1">
    <property type="nucleotide sequence ID" value="NC_007799.1"/>
</dbReference>
<dbReference type="STRING" id="205920.ECH_0585"/>
<protein>
    <submittedName>
        <fullName evidence="1">Conserved domain protein</fullName>
    </submittedName>
</protein>
<dbReference type="Gene3D" id="1.10.1040.50">
    <property type="match status" value="1"/>
</dbReference>
<gene>
    <name evidence="1" type="ordered locus">ECH_0585</name>
</gene>
<reference evidence="1 2" key="1">
    <citation type="journal article" date="2006" name="PLoS Genet.">
        <title>Comparative genomics of emerging human ehrlichiosis agents.</title>
        <authorList>
            <person name="Dunning Hotopp J.C."/>
            <person name="Lin M."/>
            <person name="Madupu R."/>
            <person name="Crabtree J."/>
            <person name="Angiuoli S.V."/>
            <person name="Eisen J.A."/>
            <person name="Seshadri R."/>
            <person name="Ren Q."/>
            <person name="Wu M."/>
            <person name="Utterback T.R."/>
            <person name="Smith S."/>
            <person name="Lewis M."/>
            <person name="Khouri H."/>
            <person name="Zhang C."/>
            <person name="Niu H."/>
            <person name="Lin Q."/>
            <person name="Ohashi N."/>
            <person name="Zhi N."/>
            <person name="Nelson W."/>
            <person name="Brinkac L.M."/>
            <person name="Dodson R.J."/>
            <person name="Rosovitz M.J."/>
            <person name="Sundaram J."/>
            <person name="Daugherty S.C."/>
            <person name="Davidsen T."/>
            <person name="Durkin A.S."/>
            <person name="Gwinn M."/>
            <person name="Haft D.H."/>
            <person name="Selengut J.D."/>
            <person name="Sullivan S.A."/>
            <person name="Zafar N."/>
            <person name="Zhou L."/>
            <person name="Benahmed F."/>
            <person name="Forberger H."/>
            <person name="Halpin R."/>
            <person name="Mulligan S."/>
            <person name="Robinson J."/>
            <person name="White O."/>
            <person name="Rikihisa Y."/>
            <person name="Tettelin H."/>
        </authorList>
    </citation>
    <scope>NUCLEOTIDE SEQUENCE [LARGE SCALE GENOMIC DNA]</scope>
    <source>
        <strain evidence="2">ATCC CRL-10679 / Arkansas</strain>
    </source>
</reference>
<dbReference type="SUPFAM" id="SSF48179">
    <property type="entry name" value="6-phosphogluconate dehydrogenase C-terminal domain-like"/>
    <property type="match status" value="2"/>
</dbReference>
<dbReference type="EMBL" id="CP000236">
    <property type="protein sequence ID" value="ABD44932.1"/>
    <property type="molecule type" value="Genomic_DNA"/>
</dbReference>
<dbReference type="eggNOG" id="COG1250">
    <property type="taxonomic scope" value="Bacteria"/>
</dbReference>
<dbReference type="Proteomes" id="UP000008320">
    <property type="component" value="Chromosome"/>
</dbReference>
<evidence type="ECO:0000313" key="2">
    <source>
        <dbReference type="Proteomes" id="UP000008320"/>
    </source>
</evidence>
<keyword evidence="2" id="KW-1185">Reference proteome</keyword>
<name>Q2GGN7_EHRCR</name>
<evidence type="ECO:0000313" key="1">
    <source>
        <dbReference type="EMBL" id="ABD44932.1"/>
    </source>
</evidence>
<dbReference type="HOGENOM" id="CLU_686495_0_0_5"/>
<proteinExistence type="predicted"/>
<dbReference type="AlphaFoldDB" id="Q2GGN7"/>
<dbReference type="InterPro" id="IPR008927">
    <property type="entry name" value="6-PGluconate_DH-like_C_sf"/>
</dbReference>
<sequence length="404" mass="46037">MKKVAVVGFQKINSSSLISYMVKHNISVILIILDEADYNFQNQEDHVLVNSVSLNGNLSCLKDVEWIINITSEKSGEDYNLIYNTYNKILPHVSNNVIISATSNFFLDVVSKIPHNTFCHFLIVSFFYYANTVKLIECAYYNSLENKGIEILSNSFSNVITCSNISGLILDRILSFWSMILLIGTYTFNINIEDADSIITNKYMGIPNGAFNLLDEIGLDNFILTVKHLINSLPSNDHLHKLYNAIPRVVLQMISDGYTGSTSKIGGFYRFYELYGGNSNQVIDLHTGLYRKAYIINHDFKNIQDLFDIHDKYGQFMWYVWSNTLIYISSLIPELSSISAIDKAMKLACDWKYGPFEIVDLLNDAIENKLSDSTGDDNLPQILSFKKRMYNNKKQCLNINGTYT</sequence>